<dbReference type="Proteomes" id="UP000216961">
    <property type="component" value="Unassembled WGS sequence"/>
</dbReference>
<name>A0A268FBZ3_NIACI</name>
<reference evidence="1 2" key="1">
    <citation type="submission" date="2017-07" db="EMBL/GenBank/DDBJ databases">
        <title>Isolation and whole genome analysis of endospore-forming bacteria from heroin.</title>
        <authorList>
            <person name="Kalinowski J."/>
            <person name="Ahrens B."/>
            <person name="Al-Dilaimi A."/>
            <person name="Winkler A."/>
            <person name="Wibberg D."/>
            <person name="Schleenbecker U."/>
            <person name="Ruckert C."/>
            <person name="Wolfel R."/>
            <person name="Grass G."/>
        </authorList>
    </citation>
    <scope>NUCLEOTIDE SEQUENCE [LARGE SCALE GENOMIC DNA]</scope>
    <source>
        <strain evidence="1 2">7521-2</strain>
    </source>
</reference>
<dbReference type="AlphaFoldDB" id="A0A268FBZ3"/>
<proteinExistence type="predicted"/>
<comment type="caution">
    <text evidence="1">The sequence shown here is derived from an EMBL/GenBank/DDBJ whole genome shotgun (WGS) entry which is preliminary data.</text>
</comment>
<dbReference type="EMBL" id="NPBQ01000076">
    <property type="protein sequence ID" value="PAD82874.1"/>
    <property type="molecule type" value="Genomic_DNA"/>
</dbReference>
<sequence>MFLDKNTITEILRYIYDYSCTNGYPPTQKEIGDQIGVLAPSSVHKHLNYLIKHEFIKKNPSKMRTIISRNLAI</sequence>
<evidence type="ECO:0000313" key="1">
    <source>
        <dbReference type="EMBL" id="PAD82874.1"/>
    </source>
</evidence>
<dbReference type="InterPro" id="IPR006199">
    <property type="entry name" value="LexA_DNA-bd_dom"/>
</dbReference>
<organism evidence="1 2">
    <name type="scientific">Niallia circulans</name>
    <name type="common">Bacillus circulans</name>
    <dbReference type="NCBI Taxonomy" id="1397"/>
    <lineage>
        <taxon>Bacteria</taxon>
        <taxon>Bacillati</taxon>
        <taxon>Bacillota</taxon>
        <taxon>Bacilli</taxon>
        <taxon>Bacillales</taxon>
        <taxon>Bacillaceae</taxon>
        <taxon>Niallia</taxon>
    </lineage>
</organism>
<dbReference type="Gene3D" id="1.10.10.10">
    <property type="entry name" value="Winged helix-like DNA-binding domain superfamily/Winged helix DNA-binding domain"/>
    <property type="match status" value="1"/>
</dbReference>
<dbReference type="RefSeq" id="WP_095330542.1">
    <property type="nucleotide sequence ID" value="NZ_CP026031.1"/>
</dbReference>
<dbReference type="InterPro" id="IPR036388">
    <property type="entry name" value="WH-like_DNA-bd_sf"/>
</dbReference>
<gene>
    <name evidence="1" type="ORF">CHH57_12430</name>
</gene>
<dbReference type="GO" id="GO:0004252">
    <property type="term" value="F:serine-type endopeptidase activity"/>
    <property type="evidence" value="ECO:0007669"/>
    <property type="project" value="InterPro"/>
</dbReference>
<evidence type="ECO:0000313" key="2">
    <source>
        <dbReference type="Proteomes" id="UP000216961"/>
    </source>
</evidence>
<dbReference type="GO" id="GO:0006508">
    <property type="term" value="P:proteolysis"/>
    <property type="evidence" value="ECO:0007669"/>
    <property type="project" value="InterPro"/>
</dbReference>
<protein>
    <submittedName>
        <fullName evidence="1">Uncharacterized protein</fullName>
    </submittedName>
</protein>
<dbReference type="Pfam" id="PF01726">
    <property type="entry name" value="LexA_DNA_bind"/>
    <property type="match status" value="1"/>
</dbReference>
<dbReference type="KEGG" id="bcir:C2I06_12445"/>
<dbReference type="InterPro" id="IPR036390">
    <property type="entry name" value="WH_DNA-bd_sf"/>
</dbReference>
<accession>A0A268FBZ3</accession>
<dbReference type="SUPFAM" id="SSF46785">
    <property type="entry name" value="Winged helix' DNA-binding domain"/>
    <property type="match status" value="1"/>
</dbReference>